<name>A0AAW1RWL2_9CHLO</name>
<evidence type="ECO:0000313" key="2">
    <source>
        <dbReference type="EMBL" id="KAK9837476.1"/>
    </source>
</evidence>
<evidence type="ECO:0000313" key="3">
    <source>
        <dbReference type="Proteomes" id="UP001445335"/>
    </source>
</evidence>
<dbReference type="Proteomes" id="UP001445335">
    <property type="component" value="Unassembled WGS sequence"/>
</dbReference>
<accession>A0AAW1RWL2</accession>
<comment type="subcellular location">
    <subcellularLocation>
        <location evidence="1">Cytoplasm</location>
        <location evidence="1">Cytoskeleton</location>
        <location evidence="1">Cilium axoneme</location>
    </subcellularLocation>
</comment>
<dbReference type="EMBL" id="JALJOU010000021">
    <property type="protein sequence ID" value="KAK9837476.1"/>
    <property type="molecule type" value="Genomic_DNA"/>
</dbReference>
<dbReference type="AlphaFoldDB" id="A0AAW1RWL2"/>
<comment type="caution">
    <text evidence="2">The sequence shown here is derived from an EMBL/GenBank/DDBJ whole genome shotgun (WGS) entry which is preliminary data.</text>
</comment>
<proteinExistence type="predicted"/>
<dbReference type="Gene3D" id="3.80.10.10">
    <property type="entry name" value="Ribonuclease Inhibitor"/>
    <property type="match status" value="1"/>
</dbReference>
<dbReference type="SUPFAM" id="SSF52047">
    <property type="entry name" value="RNI-like"/>
    <property type="match status" value="1"/>
</dbReference>
<protein>
    <submittedName>
        <fullName evidence="2">Uncharacterized protein</fullName>
    </submittedName>
</protein>
<dbReference type="GO" id="GO:0005930">
    <property type="term" value="C:axoneme"/>
    <property type="evidence" value="ECO:0007669"/>
    <property type="project" value="UniProtKB-SubCell"/>
</dbReference>
<reference evidence="2 3" key="1">
    <citation type="journal article" date="2024" name="Nat. Commun.">
        <title>Phylogenomics reveals the evolutionary origins of lichenization in chlorophyte algae.</title>
        <authorList>
            <person name="Puginier C."/>
            <person name="Libourel C."/>
            <person name="Otte J."/>
            <person name="Skaloud P."/>
            <person name="Haon M."/>
            <person name="Grisel S."/>
            <person name="Petersen M."/>
            <person name="Berrin J.G."/>
            <person name="Delaux P.M."/>
            <person name="Dal Grande F."/>
            <person name="Keller J."/>
        </authorList>
    </citation>
    <scope>NUCLEOTIDE SEQUENCE [LARGE SCALE GENOMIC DNA]</scope>
    <source>
        <strain evidence="2 3">SAG 245.80</strain>
    </source>
</reference>
<evidence type="ECO:0000256" key="1">
    <source>
        <dbReference type="ARBA" id="ARBA00004430"/>
    </source>
</evidence>
<gene>
    <name evidence="2" type="ORF">WJX81_005159</name>
</gene>
<organism evidence="2 3">
    <name type="scientific">Elliptochloris bilobata</name>
    <dbReference type="NCBI Taxonomy" id="381761"/>
    <lineage>
        <taxon>Eukaryota</taxon>
        <taxon>Viridiplantae</taxon>
        <taxon>Chlorophyta</taxon>
        <taxon>core chlorophytes</taxon>
        <taxon>Trebouxiophyceae</taxon>
        <taxon>Trebouxiophyceae incertae sedis</taxon>
        <taxon>Elliptochloris clade</taxon>
        <taxon>Elliptochloris</taxon>
    </lineage>
</organism>
<dbReference type="InterPro" id="IPR032675">
    <property type="entry name" value="LRR_dom_sf"/>
</dbReference>
<keyword evidence="3" id="KW-1185">Reference proteome</keyword>
<sequence length="369" mass="39274">MPEDPWGTTEAPAGNVRVAFHDPAAPRKSAPRVFKAKSRDFPTLYRICLGLLAEHVEEVLELGELVQPYLPADARLTLLAVARRKEILDDAALATLVDGDWTALDVATSAVTHDGLLSALRQLPRLRALDLSWCENLGPATLREAARLCPSLETLRVGGSSNAVAAAEAALQYIVPLVRPSSGSAAGESWEELPDPDSTLCAEGRLAHLRHLVYHWPLHGAVSLAMLRALCPRLACNPQPGRAPEVADPAIDLDEPALDALAHLGVAGHKAWLVGYAPRGAGNASGTVEAPSTGSGAAVAARKDFVRGPALPSLAERFKAAYASRAAKLSAEHARNLRRAERRRLAALGGAERAMRMAELGVPLARLRR</sequence>